<evidence type="ECO:0000313" key="1">
    <source>
        <dbReference type="EMBL" id="GAQ66542.1"/>
    </source>
</evidence>
<gene>
    <name evidence="1" type="ORF">SsS58_06976</name>
</gene>
<dbReference type="EMBL" id="BCMM01000042">
    <property type="protein sequence ID" value="GAQ66542.1"/>
    <property type="molecule type" value="Genomic_DNA"/>
</dbReference>
<accession>A0A100JVP5</accession>
<name>A0A100JVP5_STRSC</name>
<evidence type="ECO:0000313" key="2">
    <source>
        <dbReference type="Proteomes" id="UP000067448"/>
    </source>
</evidence>
<protein>
    <submittedName>
        <fullName evidence="1">Uncharacterized protein</fullName>
    </submittedName>
</protein>
<comment type="caution">
    <text evidence="1">The sequence shown here is derived from an EMBL/GenBank/DDBJ whole genome shotgun (WGS) entry which is preliminary data.</text>
</comment>
<organism evidence="1 2">
    <name type="scientific">Streptomyces scabiei</name>
    <dbReference type="NCBI Taxonomy" id="1930"/>
    <lineage>
        <taxon>Bacteria</taxon>
        <taxon>Bacillati</taxon>
        <taxon>Actinomycetota</taxon>
        <taxon>Actinomycetes</taxon>
        <taxon>Kitasatosporales</taxon>
        <taxon>Streptomycetaceae</taxon>
        <taxon>Streptomyces</taxon>
    </lineage>
</organism>
<reference evidence="2" key="3">
    <citation type="submission" date="2016-02" db="EMBL/GenBank/DDBJ databases">
        <title>Draft genome of pathogenic Streptomyces sp. in Japan.</title>
        <authorList>
            <person name="Tomihama T."/>
            <person name="Ikenaga M."/>
            <person name="Sakai M."/>
            <person name="Okubo T."/>
            <person name="Ikeda S."/>
        </authorList>
    </citation>
    <scope>NUCLEOTIDE SEQUENCE [LARGE SCALE GENOMIC DNA]</scope>
    <source>
        <strain evidence="2">S58</strain>
    </source>
</reference>
<reference evidence="2" key="1">
    <citation type="submission" date="2015-11" db="EMBL/GenBank/DDBJ databases">
        <authorList>
            <consortium name="Cross-ministerial Strategic Innovation Promotion Program (SIP) consortium"/>
            <person name="Tomihama T."/>
            <person name="Ikenaga M."/>
            <person name="Sakai M."/>
            <person name="Okubo T."/>
            <person name="Ikeda S."/>
        </authorList>
    </citation>
    <scope>NUCLEOTIDE SEQUENCE [LARGE SCALE GENOMIC DNA]</scope>
    <source>
        <strain evidence="2">S58</strain>
    </source>
</reference>
<proteinExistence type="predicted"/>
<reference evidence="1 2" key="2">
    <citation type="journal article" date="2016" name="Genome Announc.">
        <title>Draft Genome Sequences of Streptomyces scabiei S58, Streptomyces turgidiscabies T45, and Streptomyces acidiscabies a10, the Pathogens of Potato Common Scab, Isolated in Japan.</title>
        <authorList>
            <person name="Tomihama T."/>
            <person name="Nishi Y."/>
            <person name="Sakai M."/>
            <person name="Ikenaga M."/>
            <person name="Okubo T."/>
            <person name="Ikeda S."/>
        </authorList>
    </citation>
    <scope>NUCLEOTIDE SEQUENCE [LARGE SCALE GENOMIC DNA]</scope>
    <source>
        <strain evidence="1 2">S58</strain>
    </source>
</reference>
<dbReference type="Proteomes" id="UP000067448">
    <property type="component" value="Unassembled WGS sequence"/>
</dbReference>
<dbReference type="AlphaFoldDB" id="A0A100JVP5"/>
<sequence>MAVTMATLHQRKTHREAIMKTLYDDMEGSGLPDVSGTRLRDELQIPEHDLAAACTYLVGEGLVTVRWAHGEVPATVVLTHQGIRLMEAEEENRG</sequence>